<protein>
    <submittedName>
        <fullName evidence="1">Uncharacterized protein</fullName>
    </submittedName>
</protein>
<organism evidence="1 2">
    <name type="scientific">Pleurodeles waltl</name>
    <name type="common">Iberian ribbed newt</name>
    <dbReference type="NCBI Taxonomy" id="8319"/>
    <lineage>
        <taxon>Eukaryota</taxon>
        <taxon>Metazoa</taxon>
        <taxon>Chordata</taxon>
        <taxon>Craniata</taxon>
        <taxon>Vertebrata</taxon>
        <taxon>Euteleostomi</taxon>
        <taxon>Amphibia</taxon>
        <taxon>Batrachia</taxon>
        <taxon>Caudata</taxon>
        <taxon>Salamandroidea</taxon>
        <taxon>Salamandridae</taxon>
        <taxon>Pleurodelinae</taxon>
        <taxon>Pleurodeles</taxon>
    </lineage>
</organism>
<accession>A0AAV7LY13</accession>
<dbReference type="AlphaFoldDB" id="A0AAV7LY13"/>
<sequence length="78" mass="8529">MINPQSLDAAAPTKINQQPLDAATRTMINPQPLDAAAPTKINQQPLDVATRTMINPQPLDAAAPAMKAHNTWMRRYLP</sequence>
<name>A0AAV7LY13_PLEWA</name>
<gene>
    <name evidence="1" type="ORF">NDU88_001470</name>
</gene>
<dbReference type="EMBL" id="JANPWB010000014">
    <property type="protein sequence ID" value="KAJ1096327.1"/>
    <property type="molecule type" value="Genomic_DNA"/>
</dbReference>
<evidence type="ECO:0000313" key="2">
    <source>
        <dbReference type="Proteomes" id="UP001066276"/>
    </source>
</evidence>
<keyword evidence="2" id="KW-1185">Reference proteome</keyword>
<reference evidence="1" key="1">
    <citation type="journal article" date="2022" name="bioRxiv">
        <title>Sequencing and chromosome-scale assembly of the giantPleurodeles waltlgenome.</title>
        <authorList>
            <person name="Brown T."/>
            <person name="Elewa A."/>
            <person name="Iarovenko S."/>
            <person name="Subramanian E."/>
            <person name="Araus A.J."/>
            <person name="Petzold A."/>
            <person name="Susuki M."/>
            <person name="Suzuki K.-i.T."/>
            <person name="Hayashi T."/>
            <person name="Toyoda A."/>
            <person name="Oliveira C."/>
            <person name="Osipova E."/>
            <person name="Leigh N.D."/>
            <person name="Simon A."/>
            <person name="Yun M.H."/>
        </authorList>
    </citation>
    <scope>NUCLEOTIDE SEQUENCE</scope>
    <source>
        <strain evidence="1">20211129_DDA</strain>
        <tissue evidence="1">Liver</tissue>
    </source>
</reference>
<proteinExistence type="predicted"/>
<evidence type="ECO:0000313" key="1">
    <source>
        <dbReference type="EMBL" id="KAJ1096327.1"/>
    </source>
</evidence>
<comment type="caution">
    <text evidence="1">The sequence shown here is derived from an EMBL/GenBank/DDBJ whole genome shotgun (WGS) entry which is preliminary data.</text>
</comment>
<dbReference type="Proteomes" id="UP001066276">
    <property type="component" value="Chromosome 10"/>
</dbReference>